<sequence length="185" mass="21501">MKKYPLIIIIVFLLLSSAVFYGYNYVYPRVVAHAIVSKQYVGLLPEKFKDRIELISDTVNQRVSRMFEITEDNGVTMDDLLNAIDEIEEQEVRNALAELYETDIQSVEQVYEIGVKHIKIQSFDPQVLRAPFIEHVKLHHVKKGLKYIKRHDLQNQMSSKSARSIAKQILIQKKEKIQSKADIKD</sequence>
<comment type="caution">
    <text evidence="1">The sequence shown here is derived from an EMBL/GenBank/DDBJ whole genome shotgun (WGS) entry which is preliminary data.</text>
</comment>
<keyword evidence="2" id="KW-1185">Reference proteome</keyword>
<gene>
    <name evidence="1" type="ORF">JKA74_15915</name>
</gene>
<evidence type="ECO:0000313" key="2">
    <source>
        <dbReference type="Proteomes" id="UP000611723"/>
    </source>
</evidence>
<evidence type="ECO:0000313" key="1">
    <source>
        <dbReference type="EMBL" id="MBK6266532.1"/>
    </source>
</evidence>
<dbReference type="EMBL" id="JAEQBW010000008">
    <property type="protein sequence ID" value="MBK6266532.1"/>
    <property type="molecule type" value="Genomic_DNA"/>
</dbReference>
<protein>
    <submittedName>
        <fullName evidence="1">Uncharacterized protein</fullName>
    </submittedName>
</protein>
<dbReference type="Proteomes" id="UP000611723">
    <property type="component" value="Unassembled WGS sequence"/>
</dbReference>
<dbReference type="RefSeq" id="WP_201432213.1">
    <property type="nucleotide sequence ID" value="NZ_JAEQBW010000008.1"/>
</dbReference>
<proteinExistence type="predicted"/>
<accession>A0A935CB20</accession>
<reference evidence="1" key="1">
    <citation type="submission" date="2021-01" db="EMBL/GenBank/DDBJ databases">
        <title>Marivirga aurantiaca sp. nov., isolated from intertidal surface sediments.</title>
        <authorList>
            <person name="Zhang M."/>
        </authorList>
    </citation>
    <scope>NUCLEOTIDE SEQUENCE</scope>
    <source>
        <strain evidence="1">S37H4</strain>
    </source>
</reference>
<dbReference type="AlphaFoldDB" id="A0A935CB20"/>
<name>A0A935CB20_9BACT</name>
<organism evidence="1 2">
    <name type="scientific">Marivirga aurantiaca</name>
    <dbReference type="NCBI Taxonomy" id="2802615"/>
    <lineage>
        <taxon>Bacteria</taxon>
        <taxon>Pseudomonadati</taxon>
        <taxon>Bacteroidota</taxon>
        <taxon>Cytophagia</taxon>
        <taxon>Cytophagales</taxon>
        <taxon>Marivirgaceae</taxon>
        <taxon>Marivirga</taxon>
    </lineage>
</organism>